<name>K5VVE9_PHACS</name>
<proteinExistence type="inferred from homology"/>
<comment type="function">
    <text evidence="1">Catalyzes the last step of tRNA splicing, the transfer of the splice junction 2'-phosphate from ligated tRNA to NAD to produce ADP-ribose 1''-2'' cyclic phosphate.</text>
</comment>
<evidence type="ECO:0000313" key="8">
    <source>
        <dbReference type="EMBL" id="EKM50549.1"/>
    </source>
</evidence>
<evidence type="ECO:0000256" key="7">
    <source>
        <dbReference type="SAM" id="MobiDB-lite"/>
    </source>
</evidence>
<dbReference type="InParanoid" id="K5VVE9"/>
<dbReference type="HOGENOM" id="CLU_052998_1_0_1"/>
<dbReference type="InterPro" id="IPR002745">
    <property type="entry name" value="Ptrans_KptA/Tpt1"/>
</dbReference>
<dbReference type="FunCoup" id="K5VVE9">
    <property type="interactions" value="32"/>
</dbReference>
<accession>K5VVE9</accession>
<keyword evidence="9" id="KW-1185">Reference proteome</keyword>
<protein>
    <recommendedName>
        <fullName evidence="3">2'-phosphotransferase</fullName>
        <ecNumber evidence="3">2.7.1.160</ecNumber>
    </recommendedName>
</protein>
<evidence type="ECO:0000256" key="1">
    <source>
        <dbReference type="ARBA" id="ARBA00003343"/>
    </source>
</evidence>
<dbReference type="Pfam" id="PF01885">
    <property type="entry name" value="PTS_2-RNA"/>
    <property type="match status" value="1"/>
</dbReference>
<organism evidence="8 9">
    <name type="scientific">Phanerochaete carnosa (strain HHB-10118-sp)</name>
    <name type="common">White-rot fungus</name>
    <name type="synonym">Peniophora carnosa</name>
    <dbReference type="NCBI Taxonomy" id="650164"/>
    <lineage>
        <taxon>Eukaryota</taxon>
        <taxon>Fungi</taxon>
        <taxon>Dikarya</taxon>
        <taxon>Basidiomycota</taxon>
        <taxon>Agaricomycotina</taxon>
        <taxon>Agaricomycetes</taxon>
        <taxon>Polyporales</taxon>
        <taxon>Phanerochaetaceae</taxon>
        <taxon>Phanerochaete</taxon>
    </lineage>
</organism>
<dbReference type="PANTHER" id="PTHR12684">
    <property type="entry name" value="PUTATIVE PHOSPHOTRANSFERASE"/>
    <property type="match status" value="1"/>
</dbReference>
<dbReference type="GO" id="GO:0000215">
    <property type="term" value="F:tRNA 2'-phosphotransferase activity"/>
    <property type="evidence" value="ECO:0007669"/>
    <property type="project" value="UniProtKB-EC"/>
</dbReference>
<dbReference type="GO" id="GO:0006388">
    <property type="term" value="P:tRNA splicing, via endonucleolytic cleavage and ligation"/>
    <property type="evidence" value="ECO:0007669"/>
    <property type="project" value="TreeGrafter"/>
</dbReference>
<dbReference type="Gene3D" id="3.20.170.30">
    <property type="match status" value="1"/>
</dbReference>
<comment type="similarity">
    <text evidence="2">Belongs to the KptA/TPT1 family.</text>
</comment>
<dbReference type="PANTHER" id="PTHR12684:SF2">
    <property type="entry name" value="TRNA 2'-PHOSPHOTRANSFERASE 1"/>
    <property type="match status" value="1"/>
</dbReference>
<keyword evidence="5" id="KW-0520">NAD</keyword>
<dbReference type="SUPFAM" id="SSF56399">
    <property type="entry name" value="ADP-ribosylation"/>
    <property type="match status" value="1"/>
</dbReference>
<keyword evidence="4" id="KW-0808">Transferase</keyword>
<reference evidence="8 9" key="1">
    <citation type="journal article" date="2012" name="BMC Genomics">
        <title>Comparative genomics of the white-rot fungi, Phanerochaete carnosa and P. chrysosporium, to elucidate the genetic basis of the distinct wood types they colonize.</title>
        <authorList>
            <person name="Suzuki H."/>
            <person name="MacDonald J."/>
            <person name="Syed K."/>
            <person name="Salamov A."/>
            <person name="Hori C."/>
            <person name="Aerts A."/>
            <person name="Henrissat B."/>
            <person name="Wiebenga A."/>
            <person name="vanKuyk P.A."/>
            <person name="Barry K."/>
            <person name="Lindquist E."/>
            <person name="LaButti K."/>
            <person name="Lapidus A."/>
            <person name="Lucas S."/>
            <person name="Coutinho P."/>
            <person name="Gong Y."/>
            <person name="Samejima M."/>
            <person name="Mahadevan R."/>
            <person name="Abou-Zaid M."/>
            <person name="de Vries R.P."/>
            <person name="Igarashi K."/>
            <person name="Yadav J.S."/>
            <person name="Grigoriev I.V."/>
            <person name="Master E.R."/>
        </authorList>
    </citation>
    <scope>NUCLEOTIDE SEQUENCE [LARGE SCALE GENOMIC DNA]</scope>
    <source>
        <strain evidence="8 9">HHB-10118-sp</strain>
    </source>
</reference>
<gene>
    <name evidence="8" type="ORF">PHACADRAFT_104132</name>
</gene>
<dbReference type="KEGG" id="pco:PHACADRAFT_104132"/>
<evidence type="ECO:0000256" key="6">
    <source>
        <dbReference type="ARBA" id="ARBA00047949"/>
    </source>
</evidence>
<evidence type="ECO:0000313" key="9">
    <source>
        <dbReference type="Proteomes" id="UP000008370"/>
    </source>
</evidence>
<feature type="region of interest" description="Disordered" evidence="7">
    <location>
        <begin position="1"/>
        <end position="32"/>
    </location>
</feature>
<dbReference type="InterPro" id="IPR042081">
    <property type="entry name" value="RNA_2'-PTrans_C"/>
</dbReference>
<dbReference type="EMBL" id="JH930478">
    <property type="protein sequence ID" value="EKM50549.1"/>
    <property type="molecule type" value="Genomic_DNA"/>
</dbReference>
<dbReference type="OrthoDB" id="419694at2759"/>
<dbReference type="Proteomes" id="UP000008370">
    <property type="component" value="Unassembled WGS sequence"/>
</dbReference>
<dbReference type="InterPro" id="IPR042080">
    <property type="entry name" value="RNA_2'-PTrans_N"/>
</dbReference>
<dbReference type="RefSeq" id="XP_007400820.1">
    <property type="nucleotide sequence ID" value="XM_007400758.1"/>
</dbReference>
<evidence type="ECO:0000256" key="4">
    <source>
        <dbReference type="ARBA" id="ARBA00022679"/>
    </source>
</evidence>
<dbReference type="AlphaFoldDB" id="K5VVE9"/>
<feature type="compositionally biased region" description="Basic and acidic residues" evidence="7">
    <location>
        <begin position="1"/>
        <end position="13"/>
    </location>
</feature>
<comment type="catalytic activity">
    <reaction evidence="6">
        <text>2'-phospho-[ligated tRNA] + NAD(+) = mature tRNA + ADP-alpha-D-ribose 1'',2''-cyclic phosphate + nicotinamide</text>
        <dbReference type="Rhea" id="RHEA:23324"/>
        <dbReference type="Rhea" id="RHEA-COMP:11106"/>
        <dbReference type="Rhea" id="RHEA-COMP:11107"/>
        <dbReference type="ChEBI" id="CHEBI:17154"/>
        <dbReference type="ChEBI" id="CHEBI:57540"/>
        <dbReference type="ChEBI" id="CHEBI:76596"/>
        <dbReference type="ChEBI" id="CHEBI:82883"/>
        <dbReference type="ChEBI" id="CHEBI:85027"/>
        <dbReference type="EC" id="2.7.1.160"/>
    </reaction>
</comment>
<evidence type="ECO:0000256" key="2">
    <source>
        <dbReference type="ARBA" id="ARBA00009836"/>
    </source>
</evidence>
<dbReference type="GeneID" id="18907296"/>
<dbReference type="Gene3D" id="1.10.10.970">
    <property type="entry name" value="RNA 2'-phosphotransferase, Tpt1/KptA family, N-terminal domain"/>
    <property type="match status" value="1"/>
</dbReference>
<feature type="compositionally biased region" description="Polar residues" evidence="7">
    <location>
        <begin position="14"/>
        <end position="25"/>
    </location>
</feature>
<evidence type="ECO:0000256" key="5">
    <source>
        <dbReference type="ARBA" id="ARBA00023027"/>
    </source>
</evidence>
<evidence type="ECO:0000256" key="3">
    <source>
        <dbReference type="ARBA" id="ARBA00012007"/>
    </source>
</evidence>
<dbReference type="STRING" id="650164.K5VVE9"/>
<sequence>MEATKHRGYEKAQRGSNYPQRSTKASAKLRGLPKDSLEVRQAKTVTWILRHAAESEELELRPDGYARVHDLLDRPKLKNLTFEALQDMVQKDKKTRCSLIQEPDPKSDSSEPIWWIGANQGHSMKAIKLDLQPIRNVSDIPTGLAVHGTNTAAWELIKTQGLKKMSRNHIHMAQSAPGPGVISTGRNFATILIYIDVQKALGAGVQFFLSNNGVVLTEGDGFGSLQPEFFQRVTDGKGKELTGWRSERPLDSRTAGQPVAIIQAGESTFAAEISGEDSNAASSADAAILDVQEEIEKLSL</sequence>
<dbReference type="EC" id="2.7.1.160" evidence="3"/>